<evidence type="ECO:0000256" key="1">
    <source>
        <dbReference type="SAM" id="MobiDB-lite"/>
    </source>
</evidence>
<dbReference type="AlphaFoldDB" id="A0A314UZ30"/>
<reference evidence="2 3" key="1">
    <citation type="submission" date="2018-02" db="EMBL/GenBank/DDBJ databases">
        <title>Draft genome of wild Prunus yedoensis var. nudiflora.</title>
        <authorList>
            <person name="Baek S."/>
            <person name="Kim J.-H."/>
            <person name="Choi K."/>
            <person name="Kim G.-B."/>
            <person name="Cho A."/>
            <person name="Jang H."/>
            <person name="Shin C.-H."/>
            <person name="Yu H.-J."/>
            <person name="Mun J.-H."/>
        </authorList>
    </citation>
    <scope>NUCLEOTIDE SEQUENCE [LARGE SCALE GENOMIC DNA]</scope>
    <source>
        <strain evidence="3">cv. Jeju island</strain>
        <tissue evidence="2">Leaf</tissue>
    </source>
</reference>
<comment type="caution">
    <text evidence="2">The sequence shown here is derived from an EMBL/GenBank/DDBJ whole genome shotgun (WGS) entry which is preliminary data.</text>
</comment>
<evidence type="ECO:0000313" key="2">
    <source>
        <dbReference type="EMBL" id="PQM41892.1"/>
    </source>
</evidence>
<protein>
    <submittedName>
        <fullName evidence="2">Uncharacterized protein</fullName>
    </submittedName>
</protein>
<feature type="compositionally biased region" description="Basic and acidic residues" evidence="1">
    <location>
        <begin position="189"/>
        <end position="205"/>
    </location>
</feature>
<keyword evidence="3" id="KW-1185">Reference proteome</keyword>
<sequence length="214" mass="24622">MAHRGVWNVVKSVLKTASRALVFRKKSMQLEACNEANQKQKQKCEEDMRLMKPEFRANDRLYCKDEVAVDVAKRLKKYAGYSGDTKQEKSKKNPKQVEKLKSDIKTIGEDFKGKEPPYCIDKTTVEYVGYVKTQTNWKGEDITFHPNSSGRFEVIKVTRESNFNPTEEYRWADEYSGRHSISNDGSSGSRDDGSAVRQVKSERFNNNRFVSLSP</sequence>
<feature type="region of interest" description="Disordered" evidence="1">
    <location>
        <begin position="174"/>
        <end position="214"/>
    </location>
</feature>
<proteinExistence type="predicted"/>
<gene>
    <name evidence="2" type="ORF">Pyn_22044</name>
</gene>
<organism evidence="2 3">
    <name type="scientific">Prunus yedoensis var. nudiflora</name>
    <dbReference type="NCBI Taxonomy" id="2094558"/>
    <lineage>
        <taxon>Eukaryota</taxon>
        <taxon>Viridiplantae</taxon>
        <taxon>Streptophyta</taxon>
        <taxon>Embryophyta</taxon>
        <taxon>Tracheophyta</taxon>
        <taxon>Spermatophyta</taxon>
        <taxon>Magnoliopsida</taxon>
        <taxon>eudicotyledons</taxon>
        <taxon>Gunneridae</taxon>
        <taxon>Pentapetalae</taxon>
        <taxon>rosids</taxon>
        <taxon>fabids</taxon>
        <taxon>Rosales</taxon>
        <taxon>Rosaceae</taxon>
        <taxon>Amygdaloideae</taxon>
        <taxon>Amygdaleae</taxon>
        <taxon>Prunus</taxon>
    </lineage>
</organism>
<name>A0A314UZ30_PRUYE</name>
<dbReference type="Proteomes" id="UP000250321">
    <property type="component" value="Unassembled WGS sequence"/>
</dbReference>
<dbReference type="EMBL" id="PJQY01002904">
    <property type="protein sequence ID" value="PQM41892.1"/>
    <property type="molecule type" value="Genomic_DNA"/>
</dbReference>
<evidence type="ECO:0000313" key="3">
    <source>
        <dbReference type="Proteomes" id="UP000250321"/>
    </source>
</evidence>
<accession>A0A314UZ30</accession>